<evidence type="ECO:0000313" key="2">
    <source>
        <dbReference type="EMBL" id="PWN70075.1"/>
    </source>
</evidence>
<name>A0A316X8G6_9FLAO</name>
<protein>
    <recommendedName>
        <fullName evidence="4">T9SS C-terminal target domain-containing protein</fullName>
    </recommendedName>
</protein>
<feature type="signal peptide" evidence="1">
    <location>
        <begin position="1"/>
        <end position="20"/>
    </location>
</feature>
<dbReference type="AlphaFoldDB" id="A0A316X8G6"/>
<reference evidence="2 3" key="1">
    <citation type="submission" date="2018-04" db="EMBL/GenBank/DDBJ databases">
        <title>Draft Genome Sequence of Phosphate-Solubilizing Chryseobacterium sp. ISE14 that is a Biocontrol and Plant Growth-Promoting Rhizobacterium Isolated from Cucumber.</title>
        <authorList>
            <person name="Jeong J.-J."/>
            <person name="Sang M.K."/>
            <person name="Choi I.-G."/>
            <person name="Kim K.D."/>
        </authorList>
    </citation>
    <scope>NUCLEOTIDE SEQUENCE [LARGE SCALE GENOMIC DNA]</scope>
    <source>
        <strain evidence="2 3">ISE14</strain>
    </source>
</reference>
<keyword evidence="3" id="KW-1185">Reference proteome</keyword>
<proteinExistence type="predicted"/>
<evidence type="ECO:0000313" key="3">
    <source>
        <dbReference type="Proteomes" id="UP000236594"/>
    </source>
</evidence>
<dbReference type="OrthoDB" id="1252924at2"/>
<organism evidence="2 3">
    <name type="scientific">Chryseobacterium phosphatilyticum</name>
    <dbReference type="NCBI Taxonomy" id="475075"/>
    <lineage>
        <taxon>Bacteria</taxon>
        <taxon>Pseudomonadati</taxon>
        <taxon>Bacteroidota</taxon>
        <taxon>Flavobacteriia</taxon>
        <taxon>Flavobacteriales</taxon>
        <taxon>Weeksellaceae</taxon>
        <taxon>Chryseobacterium group</taxon>
        <taxon>Chryseobacterium</taxon>
    </lineage>
</organism>
<dbReference type="RefSeq" id="WP_109711707.1">
    <property type="nucleotide sequence ID" value="NZ_PPED02000002.1"/>
</dbReference>
<feature type="chain" id="PRO_5016448738" description="T9SS C-terminal target domain-containing protein" evidence="1">
    <location>
        <begin position="21"/>
        <end position="276"/>
    </location>
</feature>
<dbReference type="Proteomes" id="UP000236594">
    <property type="component" value="Unassembled WGS sequence"/>
</dbReference>
<evidence type="ECO:0000256" key="1">
    <source>
        <dbReference type="SAM" id="SignalP"/>
    </source>
</evidence>
<evidence type="ECO:0008006" key="4">
    <source>
        <dbReference type="Google" id="ProtNLM"/>
    </source>
</evidence>
<dbReference type="EMBL" id="PPED02000002">
    <property type="protein sequence ID" value="PWN70075.1"/>
    <property type="molecule type" value="Genomic_DNA"/>
</dbReference>
<keyword evidence="1" id="KW-0732">Signal</keyword>
<comment type="caution">
    <text evidence="2">The sequence shown here is derived from an EMBL/GenBank/DDBJ whole genome shotgun (WGS) entry which is preliminary data.</text>
</comment>
<sequence>MRKSLFFIVVLIGLHSTVNAQIGVNTPNPRAMFHLDGKKNNETSGNVSPANQTDDVVITGNGYIGIGNNAPVTSLDIKTTGTPALPVSGIKIADGAQNTNYVLTSDASGNGVWKPVRLTVVRGVNGAGINLPFNFTNTFQYTGSYIDLPPGKWLVTVQQLILPAGSVLASDQWMWLRTSFSDDPNITIGGLATFSTDLTESPTLVSGLVQGPTTAGLTRFSMIQGSLVINNSSGAIKRYKYIAGNNSVGGTQTSATNFQSFGGDWSENIIYAVPTN</sequence>
<accession>A0A316X8G6</accession>
<gene>
    <name evidence="2" type="ORF">C1631_008755</name>
</gene>